<dbReference type="AlphaFoldDB" id="A0A1G6INK1"/>
<dbReference type="EMBL" id="FOHG01000011">
    <property type="protein sequence ID" value="SES91661.1"/>
    <property type="molecule type" value="Genomic_DNA"/>
</dbReference>
<evidence type="ECO:0000313" key="7">
    <source>
        <dbReference type="EMBL" id="TDS33885.1"/>
    </source>
</evidence>
<dbReference type="EMBL" id="FMYT01000002">
    <property type="protein sequence ID" value="SDC08020.1"/>
    <property type="molecule type" value="Genomic_DNA"/>
</dbReference>
<name>A0A1G6INK1_9FIRM</name>
<accession>A0A1G6INK1</accession>
<keyword evidence="11" id="KW-1185">Reference proteome</keyword>
<evidence type="ECO:0000313" key="13">
    <source>
        <dbReference type="Proteomes" id="UP000295472"/>
    </source>
</evidence>
<evidence type="ECO:0000313" key="12">
    <source>
        <dbReference type="Proteomes" id="UP000247389"/>
    </source>
</evidence>
<evidence type="ECO:0000313" key="10">
    <source>
        <dbReference type="Proteomes" id="UP000198945"/>
    </source>
</evidence>
<proteinExistence type="predicted"/>
<dbReference type="InterPro" id="IPR041633">
    <property type="entry name" value="Polbeta"/>
</dbReference>
<evidence type="ECO:0000313" key="15">
    <source>
        <dbReference type="Proteomes" id="UP000324896"/>
    </source>
</evidence>
<dbReference type="Proteomes" id="UP000198945">
    <property type="component" value="Unassembled WGS sequence"/>
</dbReference>
<reference evidence="2 12" key="3">
    <citation type="submission" date="2018-04" db="EMBL/GenBank/DDBJ databases">
        <title>Subsurface microbial communities from deep shales in Ohio and West Virginia, USA.</title>
        <authorList>
            <person name="Wrighton K."/>
        </authorList>
    </citation>
    <scope>NUCLEOTIDE SEQUENCE [LARGE SCALE GENOMIC DNA]</scope>
    <source>
        <strain evidence="8 13">DSMZ 11287</strain>
        <strain evidence="2 12">MSL28</strain>
    </source>
</reference>
<dbReference type="Proteomes" id="UP000295758">
    <property type="component" value="Unassembled WGS sequence"/>
</dbReference>
<dbReference type="SUPFAM" id="SSF81301">
    <property type="entry name" value="Nucleotidyltransferase"/>
    <property type="match status" value="1"/>
</dbReference>
<dbReference type="Pfam" id="PF18765">
    <property type="entry name" value="Polbeta"/>
    <property type="match status" value="1"/>
</dbReference>
<protein>
    <submittedName>
        <fullName evidence="3">Nucleotidyltransferase domain-containing protein</fullName>
    </submittedName>
    <submittedName>
        <fullName evidence="2">Putative nucleotidyltransferase</fullName>
    </submittedName>
</protein>
<gene>
    <name evidence="7" type="ORF">BY453_10341</name>
    <name evidence="8" type="ORF">C7954_11242</name>
    <name evidence="2" type="ORF">C8C78_11719</name>
    <name evidence="3" type="ORF">SAMN04488597_10241</name>
    <name evidence="4" type="ORF">SAMN04488598_11142</name>
    <name evidence="6" type="ORF">SAMN04515652_11143</name>
    <name evidence="5" type="ORF">SAMN04515654_11327</name>
</gene>
<dbReference type="EMBL" id="SOAA01000003">
    <property type="protein sequence ID" value="TDS33885.1"/>
    <property type="molecule type" value="Genomic_DNA"/>
</dbReference>
<reference evidence="9 11" key="2">
    <citation type="submission" date="2016-10" db="EMBL/GenBank/DDBJ databases">
        <authorList>
            <person name="Varghese N."/>
            <person name="Submissions S."/>
        </authorList>
    </citation>
    <scope>NUCLEOTIDE SEQUENCE [LARGE SCALE GENOMIC DNA]</scope>
    <source>
        <strain evidence="3 15">WG10</strain>
        <strain evidence="4 11">WG2</strain>
        <strain evidence="6 9">WG5</strain>
    </source>
</reference>
<dbReference type="Proteomes" id="UP000247389">
    <property type="component" value="Unassembled WGS sequence"/>
</dbReference>
<dbReference type="GO" id="GO:0016740">
    <property type="term" value="F:transferase activity"/>
    <property type="evidence" value="ECO:0007669"/>
    <property type="project" value="UniProtKB-KW"/>
</dbReference>
<dbReference type="EMBL" id="QICM01000017">
    <property type="protein sequence ID" value="PXV64511.1"/>
    <property type="molecule type" value="Genomic_DNA"/>
</dbReference>
<dbReference type="Gene3D" id="3.30.460.10">
    <property type="entry name" value="Beta Polymerase, domain 2"/>
    <property type="match status" value="1"/>
</dbReference>
<dbReference type="Proteomes" id="UP000295472">
    <property type="component" value="Unassembled WGS sequence"/>
</dbReference>
<reference evidence="5 10" key="1">
    <citation type="submission" date="2016-10" db="EMBL/GenBank/DDBJ databases">
        <authorList>
            <person name="de Groot N.N."/>
        </authorList>
    </citation>
    <scope>NUCLEOTIDE SEQUENCE [LARGE SCALE GENOMIC DNA]</scope>
    <source>
        <strain evidence="5 10">WG7</strain>
    </source>
</reference>
<evidence type="ECO:0000259" key="1">
    <source>
        <dbReference type="Pfam" id="PF18765"/>
    </source>
</evidence>
<dbReference type="Proteomes" id="UP000324896">
    <property type="component" value="Unassembled WGS sequence"/>
</dbReference>
<dbReference type="PANTHER" id="PTHR43852">
    <property type="entry name" value="NUCLEOTIDYLTRANSFERASE"/>
    <property type="match status" value="1"/>
</dbReference>
<sequence length="135" mass="15681">MKQQVIDKIIKIIKGYNIIEAVYLFGSQARNGSKENSDIDIALLIEDNYTGSFGEIKVKLYEDLTKNGLDNIDLVILNQASALLKYEVVKENCLIYKKNKFDAASYQSLTIRKYLDFEYYLKKNQQKFKERLLHG</sequence>
<feature type="domain" description="Polymerase beta nucleotidyltransferase" evidence="1">
    <location>
        <begin position="8"/>
        <end position="100"/>
    </location>
</feature>
<evidence type="ECO:0000313" key="8">
    <source>
        <dbReference type="EMBL" id="TDX44447.1"/>
    </source>
</evidence>
<evidence type="ECO:0000313" key="14">
    <source>
        <dbReference type="Proteomes" id="UP000295758"/>
    </source>
</evidence>
<dbReference type="InterPro" id="IPR052930">
    <property type="entry name" value="TA_antitoxin_MntA"/>
</dbReference>
<dbReference type="InterPro" id="IPR043519">
    <property type="entry name" value="NT_sf"/>
</dbReference>
<keyword evidence="3" id="KW-0808">Transferase</keyword>
<evidence type="ECO:0000313" key="11">
    <source>
        <dbReference type="Proteomes" id="UP000199519"/>
    </source>
</evidence>
<evidence type="ECO:0000313" key="4">
    <source>
        <dbReference type="EMBL" id="SDF39672.1"/>
    </source>
</evidence>
<evidence type="ECO:0000313" key="5">
    <source>
        <dbReference type="EMBL" id="SDI73571.1"/>
    </source>
</evidence>
<dbReference type="EMBL" id="FNEH01000013">
    <property type="protein sequence ID" value="SDI73571.1"/>
    <property type="molecule type" value="Genomic_DNA"/>
</dbReference>
<dbReference type="Proteomes" id="UP000199519">
    <property type="component" value="Unassembled WGS sequence"/>
</dbReference>
<evidence type="ECO:0000313" key="2">
    <source>
        <dbReference type="EMBL" id="PXV64511.1"/>
    </source>
</evidence>
<dbReference type="RefSeq" id="WP_081374541.1">
    <property type="nucleotide sequence ID" value="NZ_FMYT01000002.1"/>
</dbReference>
<dbReference type="CDD" id="cd05403">
    <property type="entry name" value="NT_KNTase_like"/>
    <property type="match status" value="1"/>
</dbReference>
<dbReference type="GeneID" id="57012564"/>
<dbReference type="Proteomes" id="UP000198612">
    <property type="component" value="Unassembled WGS sequence"/>
</dbReference>
<dbReference type="EMBL" id="FNBJ01000011">
    <property type="protein sequence ID" value="SDF39672.1"/>
    <property type="molecule type" value="Genomic_DNA"/>
</dbReference>
<dbReference type="OrthoDB" id="2112394at2"/>
<dbReference type="PANTHER" id="PTHR43852:SF3">
    <property type="entry name" value="NUCLEOTIDYLTRANSFERASE"/>
    <property type="match status" value="1"/>
</dbReference>
<evidence type="ECO:0000313" key="6">
    <source>
        <dbReference type="EMBL" id="SES91661.1"/>
    </source>
</evidence>
<organism evidence="3 15">
    <name type="scientific">Halanaerobium congolense</name>
    <dbReference type="NCBI Taxonomy" id="54121"/>
    <lineage>
        <taxon>Bacteria</taxon>
        <taxon>Bacillati</taxon>
        <taxon>Bacillota</taxon>
        <taxon>Clostridia</taxon>
        <taxon>Halanaerobiales</taxon>
        <taxon>Halanaerobiaceae</taxon>
        <taxon>Halanaerobium</taxon>
    </lineage>
</organism>
<dbReference type="EMBL" id="SOEF01000012">
    <property type="protein sequence ID" value="TDX44447.1"/>
    <property type="molecule type" value="Genomic_DNA"/>
</dbReference>
<dbReference type="NCBIfam" id="NF047752">
    <property type="entry name" value="MntA_antitoxin"/>
    <property type="match status" value="1"/>
</dbReference>
<evidence type="ECO:0000313" key="3">
    <source>
        <dbReference type="EMBL" id="SDC08020.1"/>
    </source>
</evidence>
<dbReference type="STRING" id="54121.SAMN04515653_11341"/>
<reference evidence="7 14" key="4">
    <citation type="submission" date="2019-03" db="EMBL/GenBank/DDBJ databases">
        <title>Deep subsurface shale carbon reservoir microbial communities from Ohio and West Virginia, USA.</title>
        <authorList>
            <person name="Wrighton K."/>
        </authorList>
    </citation>
    <scope>NUCLEOTIDE SEQUENCE [LARGE SCALE GENOMIC DNA]</scope>
    <source>
        <strain evidence="7 14">UTICA-S4D12</strain>
    </source>
</reference>
<evidence type="ECO:0000313" key="9">
    <source>
        <dbReference type="Proteomes" id="UP000198612"/>
    </source>
</evidence>